<sequence>PDDGLRWNPRLVEEIAIPGGGLTGAPTSHTSLVSMELVHPLRQCMAFIGGCSLAACCLYPPLLYPLCKYCPNAVIIVYFFQICAGIQCETLLPVIKTN</sequence>
<keyword evidence="1" id="KW-1133">Transmembrane helix</keyword>
<accession>A0A2G9NJP7</accession>
<name>A0A2G9NJP7_AQUCT</name>
<dbReference type="EMBL" id="KV923586">
    <property type="protein sequence ID" value="PIN91306.1"/>
    <property type="molecule type" value="Genomic_DNA"/>
</dbReference>
<evidence type="ECO:0000256" key="1">
    <source>
        <dbReference type="SAM" id="Phobius"/>
    </source>
</evidence>
<dbReference type="Proteomes" id="UP000228934">
    <property type="component" value="Unassembled WGS sequence"/>
</dbReference>
<dbReference type="AlphaFoldDB" id="A0A2G9NJP7"/>
<feature type="transmembrane region" description="Helical" evidence="1">
    <location>
        <begin position="75"/>
        <end position="95"/>
    </location>
</feature>
<reference evidence="3" key="1">
    <citation type="journal article" date="2017" name="Nat. Commun.">
        <title>The North American bullfrog draft genome provides insight into hormonal regulation of long noncoding RNA.</title>
        <authorList>
            <person name="Hammond S.A."/>
            <person name="Warren R.L."/>
            <person name="Vandervalk B.P."/>
            <person name="Kucuk E."/>
            <person name="Khan H."/>
            <person name="Gibb E.A."/>
            <person name="Pandoh P."/>
            <person name="Kirk H."/>
            <person name="Zhao Y."/>
            <person name="Jones M."/>
            <person name="Mungall A.J."/>
            <person name="Coope R."/>
            <person name="Pleasance S."/>
            <person name="Moore R.A."/>
            <person name="Holt R.A."/>
            <person name="Round J.M."/>
            <person name="Ohora S."/>
            <person name="Walle B.V."/>
            <person name="Veldhoen N."/>
            <person name="Helbing C.C."/>
            <person name="Birol I."/>
        </authorList>
    </citation>
    <scope>NUCLEOTIDE SEQUENCE [LARGE SCALE GENOMIC DNA]</scope>
</reference>
<organism evidence="2 3">
    <name type="scientific">Aquarana catesbeiana</name>
    <name type="common">American bullfrog</name>
    <name type="synonym">Rana catesbeiana</name>
    <dbReference type="NCBI Taxonomy" id="8400"/>
    <lineage>
        <taxon>Eukaryota</taxon>
        <taxon>Metazoa</taxon>
        <taxon>Chordata</taxon>
        <taxon>Craniata</taxon>
        <taxon>Vertebrata</taxon>
        <taxon>Euteleostomi</taxon>
        <taxon>Amphibia</taxon>
        <taxon>Batrachia</taxon>
        <taxon>Anura</taxon>
        <taxon>Neobatrachia</taxon>
        <taxon>Ranoidea</taxon>
        <taxon>Ranidae</taxon>
        <taxon>Aquarana</taxon>
    </lineage>
</organism>
<proteinExistence type="predicted"/>
<feature type="transmembrane region" description="Helical" evidence="1">
    <location>
        <begin position="44"/>
        <end position="63"/>
    </location>
</feature>
<keyword evidence="1" id="KW-0472">Membrane</keyword>
<feature type="non-terminal residue" evidence="2">
    <location>
        <position position="1"/>
    </location>
</feature>
<keyword evidence="1" id="KW-0812">Transmembrane</keyword>
<evidence type="ECO:0000313" key="2">
    <source>
        <dbReference type="EMBL" id="PIN91306.1"/>
    </source>
</evidence>
<keyword evidence="3" id="KW-1185">Reference proteome</keyword>
<protein>
    <submittedName>
        <fullName evidence="2">Uncharacterized protein</fullName>
    </submittedName>
</protein>
<gene>
    <name evidence="2" type="ORF">AB205_0040520</name>
</gene>
<evidence type="ECO:0000313" key="3">
    <source>
        <dbReference type="Proteomes" id="UP000228934"/>
    </source>
</evidence>